<keyword evidence="2" id="KW-1185">Reference proteome</keyword>
<sequence>MKSSSKCNEEANYLRTYLLTYLLLFSGKGKILVKDFEIGTYDEHKKPICLNGKPQFTFPGHFKVLKGTVEVVEPVNDGADSLKLNVNLEKNSFMIGVVCQNGESKNQFVPKELCSYDLCKITSFCGLLSVKTPAPLELAPLVGKEFIDMGAMPIPQLALVQFLHENLFHTFCTPFFK</sequence>
<evidence type="ECO:0000313" key="2">
    <source>
        <dbReference type="Proteomes" id="UP000050761"/>
    </source>
</evidence>
<accession>A0A183FES9</accession>
<dbReference type="WBParaSite" id="HPBE_0000492201-mRNA-1">
    <property type="protein sequence ID" value="HPBE_0000492201-mRNA-1"/>
    <property type="gene ID" value="HPBE_0000492201"/>
</dbReference>
<evidence type="ECO:0000313" key="1">
    <source>
        <dbReference type="EMBL" id="VDO62799.1"/>
    </source>
</evidence>
<organism evidence="2 3">
    <name type="scientific">Heligmosomoides polygyrus</name>
    <name type="common">Parasitic roundworm</name>
    <dbReference type="NCBI Taxonomy" id="6339"/>
    <lineage>
        <taxon>Eukaryota</taxon>
        <taxon>Metazoa</taxon>
        <taxon>Ecdysozoa</taxon>
        <taxon>Nematoda</taxon>
        <taxon>Chromadorea</taxon>
        <taxon>Rhabditida</taxon>
        <taxon>Rhabditina</taxon>
        <taxon>Rhabditomorpha</taxon>
        <taxon>Strongyloidea</taxon>
        <taxon>Heligmosomidae</taxon>
        <taxon>Heligmosomoides</taxon>
    </lineage>
</organism>
<reference evidence="3" key="2">
    <citation type="submission" date="2019-09" db="UniProtKB">
        <authorList>
            <consortium name="WormBaseParasite"/>
        </authorList>
    </citation>
    <scope>IDENTIFICATION</scope>
</reference>
<proteinExistence type="predicted"/>
<reference evidence="1 2" key="1">
    <citation type="submission" date="2018-11" db="EMBL/GenBank/DDBJ databases">
        <authorList>
            <consortium name="Pathogen Informatics"/>
        </authorList>
    </citation>
    <scope>NUCLEOTIDE SEQUENCE [LARGE SCALE GENOMIC DNA]</scope>
</reference>
<protein>
    <submittedName>
        <fullName evidence="3">NPL domain-containing protein</fullName>
    </submittedName>
</protein>
<dbReference type="EMBL" id="UZAH01025381">
    <property type="protein sequence ID" value="VDO62799.1"/>
    <property type="molecule type" value="Genomic_DNA"/>
</dbReference>
<evidence type="ECO:0000313" key="3">
    <source>
        <dbReference type="WBParaSite" id="HPBE_0000492201-mRNA-1"/>
    </source>
</evidence>
<dbReference type="AlphaFoldDB" id="A0A183FES9"/>
<dbReference type="OrthoDB" id="5853807at2759"/>
<accession>A0A3P7XA38</accession>
<dbReference type="Proteomes" id="UP000050761">
    <property type="component" value="Unassembled WGS sequence"/>
</dbReference>
<gene>
    <name evidence="1" type="ORF">HPBE_LOCUS4923</name>
</gene>
<name>A0A183FES9_HELPZ</name>